<accession>X0XDY5</accession>
<evidence type="ECO:0000313" key="1">
    <source>
        <dbReference type="EMBL" id="GAG41310.1"/>
    </source>
</evidence>
<proteinExistence type="predicted"/>
<sequence length="81" mass="8654">IGAVVVVAVRGDGLGEVKARLFEDAADAERFVETLVEGNVDQERIAVLWAKAVEMNVTYRPVVQLAVDGNLSGSDGEDQQP</sequence>
<reference evidence="1" key="1">
    <citation type="journal article" date="2014" name="Front. Microbiol.">
        <title>High frequency of phylogenetically diverse reductive dehalogenase-homologous genes in deep subseafloor sedimentary metagenomes.</title>
        <authorList>
            <person name="Kawai M."/>
            <person name="Futagami T."/>
            <person name="Toyoda A."/>
            <person name="Takaki Y."/>
            <person name="Nishi S."/>
            <person name="Hori S."/>
            <person name="Arai W."/>
            <person name="Tsubouchi T."/>
            <person name="Morono Y."/>
            <person name="Uchiyama I."/>
            <person name="Ito T."/>
            <person name="Fujiyama A."/>
            <person name="Inagaki F."/>
            <person name="Takami H."/>
        </authorList>
    </citation>
    <scope>NUCLEOTIDE SEQUENCE</scope>
    <source>
        <strain evidence="1">Expedition CK06-06</strain>
    </source>
</reference>
<protein>
    <submittedName>
        <fullName evidence="1">Uncharacterized protein</fullName>
    </submittedName>
</protein>
<dbReference type="EMBL" id="BARS01042360">
    <property type="protein sequence ID" value="GAG41310.1"/>
    <property type="molecule type" value="Genomic_DNA"/>
</dbReference>
<dbReference type="AlphaFoldDB" id="X0XDY5"/>
<organism evidence="1">
    <name type="scientific">marine sediment metagenome</name>
    <dbReference type="NCBI Taxonomy" id="412755"/>
    <lineage>
        <taxon>unclassified sequences</taxon>
        <taxon>metagenomes</taxon>
        <taxon>ecological metagenomes</taxon>
    </lineage>
</organism>
<feature type="non-terminal residue" evidence="1">
    <location>
        <position position="1"/>
    </location>
</feature>
<name>X0XDY5_9ZZZZ</name>
<comment type="caution">
    <text evidence="1">The sequence shown here is derived from an EMBL/GenBank/DDBJ whole genome shotgun (WGS) entry which is preliminary data.</text>
</comment>
<gene>
    <name evidence="1" type="ORF">S01H1_64279</name>
</gene>